<reference evidence="1" key="1">
    <citation type="submission" date="2014-07" db="EMBL/GenBank/DDBJ databases">
        <title>Identification of a novel salt tolerance gene in wild soybean by whole-genome sequencing.</title>
        <authorList>
            <person name="Lam H.-M."/>
            <person name="Qi X."/>
            <person name="Li M.-W."/>
            <person name="Liu X."/>
            <person name="Xie M."/>
            <person name="Ni M."/>
            <person name="Xu X."/>
        </authorList>
    </citation>
    <scope>NUCLEOTIDE SEQUENCE [LARGE SCALE GENOMIC DNA]</scope>
    <source>
        <tissue evidence="1">Root</tissue>
    </source>
</reference>
<proteinExistence type="predicted"/>
<organism evidence="1">
    <name type="scientific">Glycine soja</name>
    <name type="common">Wild soybean</name>
    <dbReference type="NCBI Taxonomy" id="3848"/>
    <lineage>
        <taxon>Eukaryota</taxon>
        <taxon>Viridiplantae</taxon>
        <taxon>Streptophyta</taxon>
        <taxon>Embryophyta</taxon>
        <taxon>Tracheophyta</taxon>
        <taxon>Spermatophyta</taxon>
        <taxon>Magnoliopsida</taxon>
        <taxon>eudicotyledons</taxon>
        <taxon>Gunneridae</taxon>
        <taxon>Pentapetalae</taxon>
        <taxon>rosids</taxon>
        <taxon>fabids</taxon>
        <taxon>Fabales</taxon>
        <taxon>Fabaceae</taxon>
        <taxon>Papilionoideae</taxon>
        <taxon>50 kb inversion clade</taxon>
        <taxon>NPAAA clade</taxon>
        <taxon>indigoferoid/millettioid clade</taxon>
        <taxon>Phaseoleae</taxon>
        <taxon>Glycine</taxon>
        <taxon>Glycine subgen. Soja</taxon>
    </lineage>
</organism>
<dbReference type="GO" id="GO:0052923">
    <property type="term" value="F:all-trans-nonaprenyl-diphosphate synthase (geranyl-diphosphate specific) activity"/>
    <property type="evidence" value="ECO:0007669"/>
    <property type="project" value="UniProtKB-EC"/>
</dbReference>
<feature type="non-terminal residue" evidence="1">
    <location>
        <position position="1"/>
    </location>
</feature>
<accession>A0A0B2SRJ5</accession>
<evidence type="ECO:0000313" key="1">
    <source>
        <dbReference type="EMBL" id="KHN46857.1"/>
    </source>
</evidence>
<feature type="non-terminal residue" evidence="1">
    <location>
        <position position="60"/>
    </location>
</feature>
<protein>
    <submittedName>
        <fullName evidence="1">Copia protein</fullName>
        <ecNumber evidence="1">2.5.1.84</ecNumber>
    </submittedName>
</protein>
<name>A0A0B2SRJ5_GLYSO</name>
<dbReference type="EMBL" id="KN640949">
    <property type="protein sequence ID" value="KHN46857.1"/>
    <property type="molecule type" value="Genomic_DNA"/>
</dbReference>
<dbReference type="CDD" id="cd09272">
    <property type="entry name" value="RNase_HI_RT_Ty1"/>
    <property type="match status" value="1"/>
</dbReference>
<gene>
    <name evidence="1" type="ORF">glysoja_031157</name>
</gene>
<dbReference type="EC" id="2.5.1.84" evidence="1"/>
<sequence length="60" mass="6850">LLVDNKSTIALAKNPVSHGRSKHIDTKFHFLRDQVNKGKVKLKHCRIEVQLADIMTKSLK</sequence>
<dbReference type="Proteomes" id="UP000053555">
    <property type="component" value="Unassembled WGS sequence"/>
</dbReference>
<dbReference type="AlphaFoldDB" id="A0A0B2SRJ5"/>
<keyword evidence="1" id="KW-0808">Transferase</keyword>